<keyword evidence="3" id="KW-1185">Reference proteome</keyword>
<feature type="transmembrane region" description="Helical" evidence="1">
    <location>
        <begin position="35"/>
        <end position="59"/>
    </location>
</feature>
<evidence type="ECO:0000313" key="3">
    <source>
        <dbReference type="Proteomes" id="UP001168877"/>
    </source>
</evidence>
<organism evidence="2 3">
    <name type="scientific">Acer saccharum</name>
    <name type="common">Sugar maple</name>
    <dbReference type="NCBI Taxonomy" id="4024"/>
    <lineage>
        <taxon>Eukaryota</taxon>
        <taxon>Viridiplantae</taxon>
        <taxon>Streptophyta</taxon>
        <taxon>Embryophyta</taxon>
        <taxon>Tracheophyta</taxon>
        <taxon>Spermatophyta</taxon>
        <taxon>Magnoliopsida</taxon>
        <taxon>eudicotyledons</taxon>
        <taxon>Gunneridae</taxon>
        <taxon>Pentapetalae</taxon>
        <taxon>rosids</taxon>
        <taxon>malvids</taxon>
        <taxon>Sapindales</taxon>
        <taxon>Sapindaceae</taxon>
        <taxon>Hippocastanoideae</taxon>
        <taxon>Acereae</taxon>
        <taxon>Acer</taxon>
    </lineage>
</organism>
<reference evidence="2" key="1">
    <citation type="journal article" date="2022" name="Plant J.">
        <title>Strategies of tolerance reflected in two North American maple genomes.</title>
        <authorList>
            <person name="McEvoy S.L."/>
            <person name="Sezen U.U."/>
            <person name="Trouern-Trend A."/>
            <person name="McMahon S.M."/>
            <person name="Schaberg P.G."/>
            <person name="Yang J."/>
            <person name="Wegrzyn J.L."/>
            <person name="Swenson N.G."/>
        </authorList>
    </citation>
    <scope>NUCLEOTIDE SEQUENCE</scope>
    <source>
        <strain evidence="2">NS2018</strain>
    </source>
</reference>
<comment type="caution">
    <text evidence="2">The sequence shown here is derived from an EMBL/GenBank/DDBJ whole genome shotgun (WGS) entry which is preliminary data.</text>
</comment>
<evidence type="ECO:0000256" key="1">
    <source>
        <dbReference type="SAM" id="Phobius"/>
    </source>
</evidence>
<gene>
    <name evidence="2" type="ORF">LWI29_036468</name>
</gene>
<accession>A0AA39TC32</accession>
<protein>
    <recommendedName>
        <fullName evidence="4">Transmembrane protein</fullName>
    </recommendedName>
</protein>
<dbReference type="Proteomes" id="UP001168877">
    <property type="component" value="Unassembled WGS sequence"/>
</dbReference>
<name>A0AA39TC32_ACESA</name>
<evidence type="ECO:0000313" key="2">
    <source>
        <dbReference type="EMBL" id="KAK0606319.1"/>
    </source>
</evidence>
<keyword evidence="1" id="KW-1133">Transmembrane helix</keyword>
<dbReference type="EMBL" id="JAUESC010000002">
    <property type="protein sequence ID" value="KAK0606319.1"/>
    <property type="molecule type" value="Genomic_DNA"/>
</dbReference>
<proteinExistence type="predicted"/>
<keyword evidence="1" id="KW-0812">Transmembrane</keyword>
<keyword evidence="1" id="KW-0472">Membrane</keyword>
<dbReference type="AlphaFoldDB" id="A0AA39TC32"/>
<reference evidence="2" key="2">
    <citation type="submission" date="2023-06" db="EMBL/GenBank/DDBJ databases">
        <authorList>
            <person name="Swenson N.G."/>
            <person name="Wegrzyn J.L."/>
            <person name="Mcevoy S.L."/>
        </authorList>
    </citation>
    <scope>NUCLEOTIDE SEQUENCE</scope>
    <source>
        <strain evidence="2">NS2018</strain>
        <tissue evidence="2">Leaf</tissue>
    </source>
</reference>
<evidence type="ECO:0008006" key="4">
    <source>
        <dbReference type="Google" id="ProtNLM"/>
    </source>
</evidence>
<sequence length="78" mass="9320">MNSRSFPLIRLTGLRVSIVVKLKVNVLLELEWEEWWWWCPLFLSLICINQVFGSLIFVAESCNTCFKGFLFCDFFHVW</sequence>